<dbReference type="EMBL" id="JAUKUD010000007">
    <property type="protein sequence ID" value="KAK0738163.1"/>
    <property type="molecule type" value="Genomic_DNA"/>
</dbReference>
<accession>A0AA40BQ34</accession>
<gene>
    <name evidence="4" type="ORF">B0T18DRAFT_492205</name>
</gene>
<keyword evidence="5" id="KW-1185">Reference proteome</keyword>
<reference evidence="4" key="1">
    <citation type="submission" date="2023-06" db="EMBL/GenBank/DDBJ databases">
        <title>Genome-scale phylogeny and comparative genomics of the fungal order Sordariales.</title>
        <authorList>
            <consortium name="Lawrence Berkeley National Laboratory"/>
            <person name="Hensen N."/>
            <person name="Bonometti L."/>
            <person name="Westerberg I."/>
            <person name="Brannstrom I.O."/>
            <person name="Guillou S."/>
            <person name="Cros-Aarteil S."/>
            <person name="Calhoun S."/>
            <person name="Haridas S."/>
            <person name="Kuo A."/>
            <person name="Mondo S."/>
            <person name="Pangilinan J."/>
            <person name="Riley R."/>
            <person name="LaButti K."/>
            <person name="Andreopoulos B."/>
            <person name="Lipzen A."/>
            <person name="Chen C."/>
            <person name="Yanf M."/>
            <person name="Daum C."/>
            <person name="Ng V."/>
            <person name="Clum A."/>
            <person name="Steindorff A."/>
            <person name="Ohm R."/>
            <person name="Martin F."/>
            <person name="Silar P."/>
            <person name="Natvig D."/>
            <person name="Lalanne C."/>
            <person name="Gautier V."/>
            <person name="Ament-velasquez S.L."/>
            <person name="Kruys A."/>
            <person name="Hutchinson M.I."/>
            <person name="Powell A.J."/>
            <person name="Barry K."/>
            <person name="Miller A.N."/>
            <person name="Grigoriev I.V."/>
            <person name="Debuchy R."/>
            <person name="Gladieux P."/>
            <person name="Thoren M.H."/>
            <person name="Johannesson H."/>
        </authorList>
    </citation>
    <scope>NUCLEOTIDE SEQUENCE</scope>
    <source>
        <strain evidence="4">SMH3187-1</strain>
    </source>
</reference>
<evidence type="ECO:0000259" key="3">
    <source>
        <dbReference type="Pfam" id="PF24883"/>
    </source>
</evidence>
<proteinExistence type="predicted"/>
<feature type="region of interest" description="Disordered" evidence="2">
    <location>
        <begin position="273"/>
        <end position="303"/>
    </location>
</feature>
<keyword evidence="1" id="KW-0677">Repeat</keyword>
<feature type="compositionally biased region" description="Acidic residues" evidence="2">
    <location>
        <begin position="285"/>
        <end position="301"/>
    </location>
</feature>
<dbReference type="Gene3D" id="3.40.50.300">
    <property type="entry name" value="P-loop containing nucleotide triphosphate hydrolases"/>
    <property type="match status" value="1"/>
</dbReference>
<dbReference type="Proteomes" id="UP001172155">
    <property type="component" value="Unassembled WGS sequence"/>
</dbReference>
<evidence type="ECO:0000313" key="4">
    <source>
        <dbReference type="EMBL" id="KAK0738163.1"/>
    </source>
</evidence>
<dbReference type="PANTHER" id="PTHR10039">
    <property type="entry name" value="AMELOGENIN"/>
    <property type="match status" value="1"/>
</dbReference>
<name>A0AA40BQ34_9PEZI</name>
<dbReference type="Pfam" id="PF24883">
    <property type="entry name" value="NPHP3_N"/>
    <property type="match status" value="1"/>
</dbReference>
<protein>
    <recommendedName>
        <fullName evidence="3">Nephrocystin 3-like N-terminal domain-containing protein</fullName>
    </recommendedName>
</protein>
<dbReference type="SUPFAM" id="SSF52540">
    <property type="entry name" value="P-loop containing nucleoside triphosphate hydrolases"/>
    <property type="match status" value="1"/>
</dbReference>
<organism evidence="4 5">
    <name type="scientific">Schizothecium vesticola</name>
    <dbReference type="NCBI Taxonomy" id="314040"/>
    <lineage>
        <taxon>Eukaryota</taxon>
        <taxon>Fungi</taxon>
        <taxon>Dikarya</taxon>
        <taxon>Ascomycota</taxon>
        <taxon>Pezizomycotina</taxon>
        <taxon>Sordariomycetes</taxon>
        <taxon>Sordariomycetidae</taxon>
        <taxon>Sordariales</taxon>
        <taxon>Schizotheciaceae</taxon>
        <taxon>Schizothecium</taxon>
    </lineage>
</organism>
<evidence type="ECO:0000256" key="2">
    <source>
        <dbReference type="SAM" id="MobiDB-lite"/>
    </source>
</evidence>
<dbReference type="InterPro" id="IPR027417">
    <property type="entry name" value="P-loop_NTPase"/>
</dbReference>
<evidence type="ECO:0000256" key="1">
    <source>
        <dbReference type="ARBA" id="ARBA00022737"/>
    </source>
</evidence>
<sequence length="1111" mass="123571">MSGMEPLAALGLACNVMQLISFSGEVVSVVKAVKSGRSIDPFAEAIAAQLATASVAVSQSLRAVPKALDADETEILDIAKECLAAAGNLTTRLEKIRGDDTSSGSYRAGVASAVKKMWNKREIEELESMLCAHRKNLEMRLLQRNWTQIEALSLKQDSGFAALGSTLCHLIETVAAGEARLTSVVNQQSQDLSEHVTHCTSELRDLVLSEGIQTRRELTTSIKEAISSHQREAERRSLIESLQYEAMNDRYSQITMPHQRTFHWIFGLRREKTGTSSKTETPDEKGDEDGDSEDYDNEDTDSQSSLYWAADEPVVSRASKKFLGWLHSRGPALYWVSGKVGSGKSTFMRFLVEDPRTRAGLGSVALVHHFFWASGQPMERRIEGMYCSLLRQLLLIHPELAITVSDTIPPNRPKKSPRDWSIEELNDAMHAAVLASPQPVCMFVDGVDEIDRDQGLDEVLDQLEGYLSVPRLRMCIASRPEPAIKLRLSKYPALRLQDLTSGDIRRYAWEKLRPYFEHDSPDLRSLAKRVGERSDGVFLWVFFAVKSLGQYAYGDSITELHGRVDELPGNLYPIFGSLWQSLNGDKAVYRKECARLLKLVLLEVGNGTGSLSLWGKEREDPRVSIFVLALAQDPRLRGKVLRKNYCPSRTEWVDTIKLARKRLEARSASLLEEKACVVRLVHRSAKEFLEATPDGRRILSHDDSTSEDCLADLMSAEIAVTRLKLIHRVLTPTWNPPTLANVVRRLCQLCHQGHLPAARALRLMEHVEDICNTAPWRLPHGTEQPLNLDLLGEAVASGFLEFVTPALAKLEASAPDGSLSPAYRSYLITTACVCGDIVGPAVEISGPRTAEMVGMLTSRWTDMGRWGYHCTKDDSDSYMVPCTPMMALCRFALSGGSPDVFLSALENMLRHGTGGDLQDITTFAVEEERAIQASNTDDSDSDFESDTDADDDIYAIHMHSFHLDMLLSFVTRVLVEANVAYIIDVILRLYRGLVNEHRLSAEIVHRLTAALTGFSTPKKAKVWLITPGASRSLLHLTPENAGSLLEVDEANSSLLLEALTDFHRVPQRRLKQVPDLVHAETGGQSELEYNTGLRSAEITCVNHVHFEQPTY</sequence>
<feature type="domain" description="Nephrocystin 3-like N-terminal" evidence="3">
    <location>
        <begin position="319"/>
        <end position="479"/>
    </location>
</feature>
<evidence type="ECO:0000313" key="5">
    <source>
        <dbReference type="Proteomes" id="UP001172155"/>
    </source>
</evidence>
<dbReference type="PANTHER" id="PTHR10039:SF5">
    <property type="entry name" value="NACHT DOMAIN-CONTAINING PROTEIN"/>
    <property type="match status" value="1"/>
</dbReference>
<dbReference type="InterPro" id="IPR056884">
    <property type="entry name" value="NPHP3-like_N"/>
</dbReference>
<dbReference type="AlphaFoldDB" id="A0AA40BQ34"/>
<comment type="caution">
    <text evidence="4">The sequence shown here is derived from an EMBL/GenBank/DDBJ whole genome shotgun (WGS) entry which is preliminary data.</text>
</comment>